<dbReference type="Proteomes" id="UP001156836">
    <property type="component" value="Unassembled WGS sequence"/>
</dbReference>
<keyword evidence="1" id="KW-0732">Signal</keyword>
<gene>
    <name evidence="2" type="ORF">GCM10007860_08850</name>
</gene>
<evidence type="ECO:0008006" key="4">
    <source>
        <dbReference type="Google" id="ProtNLM"/>
    </source>
</evidence>
<proteinExistence type="predicted"/>
<comment type="caution">
    <text evidence="2">The sequence shown here is derived from an EMBL/GenBank/DDBJ whole genome shotgun (WGS) entry which is preliminary data.</text>
</comment>
<dbReference type="EMBL" id="BSOZ01000008">
    <property type="protein sequence ID" value="GLS03740.1"/>
    <property type="molecule type" value="Genomic_DNA"/>
</dbReference>
<name>A0ABQ6BRA0_9NEIS</name>
<reference evidence="3" key="1">
    <citation type="journal article" date="2019" name="Int. J. Syst. Evol. Microbiol.">
        <title>The Global Catalogue of Microorganisms (GCM) 10K type strain sequencing project: providing services to taxonomists for standard genome sequencing and annotation.</title>
        <authorList>
            <consortium name="The Broad Institute Genomics Platform"/>
            <consortium name="The Broad Institute Genome Sequencing Center for Infectious Disease"/>
            <person name="Wu L."/>
            <person name="Ma J."/>
        </authorList>
    </citation>
    <scope>NUCLEOTIDE SEQUENCE [LARGE SCALE GENOMIC DNA]</scope>
    <source>
        <strain evidence="3">NBRC 104970</strain>
    </source>
</reference>
<accession>A0ABQ6BRA0</accession>
<dbReference type="InterPro" id="IPR036328">
    <property type="entry name" value="MliC_sf"/>
</dbReference>
<protein>
    <recommendedName>
        <fullName evidence="4">C-type lysozyme inhibitor domain-containing protein</fullName>
    </recommendedName>
</protein>
<feature type="chain" id="PRO_5047165329" description="C-type lysozyme inhibitor domain-containing protein" evidence="1">
    <location>
        <begin position="17"/>
        <end position="101"/>
    </location>
</feature>
<sequence>MRHPLLFLLLAGAAVAAPTNPHPLRLTGQYICADDVQFHVRANIDGRTIYLYTPHRVFPLQQRARADGFEWRNPELTWEGTSEASTLRNDHGVVARDCRKR</sequence>
<organism evidence="2 3">
    <name type="scientific">Chitiniphilus shinanonensis</name>
    <dbReference type="NCBI Taxonomy" id="553088"/>
    <lineage>
        <taxon>Bacteria</taxon>
        <taxon>Pseudomonadati</taxon>
        <taxon>Pseudomonadota</taxon>
        <taxon>Betaproteobacteria</taxon>
        <taxon>Neisseriales</taxon>
        <taxon>Chitinibacteraceae</taxon>
        <taxon>Chitiniphilus</taxon>
    </lineage>
</organism>
<evidence type="ECO:0000313" key="2">
    <source>
        <dbReference type="EMBL" id="GLS03740.1"/>
    </source>
</evidence>
<dbReference type="RefSeq" id="WP_018747037.1">
    <property type="nucleotide sequence ID" value="NZ_BSOZ01000008.1"/>
</dbReference>
<evidence type="ECO:0000313" key="3">
    <source>
        <dbReference type="Proteomes" id="UP001156836"/>
    </source>
</evidence>
<dbReference type="Gene3D" id="2.40.128.200">
    <property type="match status" value="1"/>
</dbReference>
<evidence type="ECO:0000256" key="1">
    <source>
        <dbReference type="SAM" id="SignalP"/>
    </source>
</evidence>
<keyword evidence="3" id="KW-1185">Reference proteome</keyword>
<feature type="signal peptide" evidence="1">
    <location>
        <begin position="1"/>
        <end position="16"/>
    </location>
</feature>